<evidence type="ECO:0000256" key="1">
    <source>
        <dbReference type="SAM" id="MobiDB-lite"/>
    </source>
</evidence>
<dbReference type="AlphaFoldDB" id="A0A449IJ29"/>
<sequence length="58" mass="6182">MTQDNKTPSEHPSPETRGNAGTPWHVQNPDGSVHGGNGIQPASHNTPPDESQDEPLTE</sequence>
<organism evidence="2 3">
    <name type="scientific">Pseudomonas fragi</name>
    <dbReference type="NCBI Taxonomy" id="296"/>
    <lineage>
        <taxon>Bacteria</taxon>
        <taxon>Pseudomonadati</taxon>
        <taxon>Pseudomonadota</taxon>
        <taxon>Gammaproteobacteria</taxon>
        <taxon>Pseudomonadales</taxon>
        <taxon>Pseudomonadaceae</taxon>
        <taxon>Pseudomonas</taxon>
    </lineage>
</organism>
<feature type="region of interest" description="Disordered" evidence="1">
    <location>
        <begin position="1"/>
        <end position="58"/>
    </location>
</feature>
<reference evidence="2 3" key="1">
    <citation type="submission" date="2019-02" db="EMBL/GenBank/DDBJ databases">
        <authorList>
            <consortium name="Pathogen Informatics"/>
        </authorList>
    </citation>
    <scope>NUCLEOTIDE SEQUENCE [LARGE SCALE GENOMIC DNA]</scope>
    <source>
        <strain evidence="2 3">3012STDY7103891</strain>
    </source>
</reference>
<dbReference type="EMBL" id="CAACYJ010000027">
    <property type="protein sequence ID" value="VFB19444.1"/>
    <property type="molecule type" value="Genomic_DNA"/>
</dbReference>
<accession>A0A449IJ29</accession>
<evidence type="ECO:0000313" key="3">
    <source>
        <dbReference type="Proteomes" id="UP000330809"/>
    </source>
</evidence>
<evidence type="ECO:0000313" key="2">
    <source>
        <dbReference type="EMBL" id="VFB19444.1"/>
    </source>
</evidence>
<feature type="compositionally biased region" description="Polar residues" evidence="1">
    <location>
        <begin position="40"/>
        <end position="49"/>
    </location>
</feature>
<name>A0A449IJ29_PSEFR</name>
<protein>
    <submittedName>
        <fullName evidence="2">Uncharacterized protein</fullName>
    </submittedName>
</protein>
<proteinExistence type="predicted"/>
<dbReference type="Proteomes" id="UP000330809">
    <property type="component" value="Unassembled WGS sequence"/>
</dbReference>
<dbReference type="RefSeq" id="WP_153379166.1">
    <property type="nucleotide sequence ID" value="NZ_CAACYJ010000027.1"/>
</dbReference>
<gene>
    <name evidence="2" type="ORF">NCTC10754_02038</name>
</gene>